<keyword evidence="2" id="KW-0812">Transmembrane</keyword>
<evidence type="ECO:0000256" key="1">
    <source>
        <dbReference type="SAM" id="MobiDB-lite"/>
    </source>
</evidence>
<evidence type="ECO:0000313" key="4">
    <source>
        <dbReference type="EMBL" id="PIB24999.1"/>
    </source>
</evidence>
<keyword evidence="5" id="KW-1185">Reference proteome</keyword>
<gene>
    <name evidence="4" type="ORF">BFP76_07570</name>
</gene>
<keyword evidence="2" id="KW-1133">Transmembrane helix</keyword>
<dbReference type="Proteomes" id="UP000231516">
    <property type="component" value="Unassembled WGS sequence"/>
</dbReference>
<protein>
    <recommendedName>
        <fullName evidence="3">TPM domain-containing protein</fullName>
    </recommendedName>
</protein>
<comment type="caution">
    <text evidence="4">The sequence shown here is derived from an EMBL/GenBank/DDBJ whole genome shotgun (WGS) entry which is preliminary data.</text>
</comment>
<dbReference type="EMBL" id="MDGM01000012">
    <property type="protein sequence ID" value="PIB24999.1"/>
    <property type="molecule type" value="Genomic_DNA"/>
</dbReference>
<feature type="domain" description="TPM" evidence="3">
    <location>
        <begin position="50"/>
        <end position="175"/>
    </location>
</feature>
<feature type="transmembrane region" description="Helical" evidence="2">
    <location>
        <begin position="193"/>
        <end position="215"/>
    </location>
</feature>
<name>A0A2G5K797_9RHOB</name>
<evidence type="ECO:0000256" key="2">
    <source>
        <dbReference type="SAM" id="Phobius"/>
    </source>
</evidence>
<dbReference type="PANTHER" id="PTHR30373:SF2">
    <property type="entry name" value="UPF0603 PROTEIN YGCG"/>
    <property type="match status" value="1"/>
</dbReference>
<feature type="compositionally biased region" description="Gly residues" evidence="1">
    <location>
        <begin position="282"/>
        <end position="302"/>
    </location>
</feature>
<proteinExistence type="predicted"/>
<evidence type="ECO:0000259" key="3">
    <source>
        <dbReference type="Pfam" id="PF04536"/>
    </source>
</evidence>
<sequence length="302" mass="33759">MTLAIFHQTPTLIGTIQGKFMRRLFIVFIASFLPMMAMAQDYPASLTSYVNDYADIIDADTEARITQTLTDLRETKGVEMTVVTINSTADYGDKTDVPTFTTGLFNHWGVGDAAKNNGIMFLVSKFDREMFIGLGSGYPREFDKRMDYLFDQHVKSHFQKGDYSKGIEIGVTETIERTADNWVEPQTPLLERIAAKIVPILIPFVFLLFFLFILFRNKMSDTWVRTKSCPNCGRRGLSRDRETTQTVTRTTPGEQILRTRCRHCDYRDDHTHIIPVRSSSSSGGGGSFGGGGSSGGGGGGRW</sequence>
<dbReference type="InterPro" id="IPR007621">
    <property type="entry name" value="TPM_dom"/>
</dbReference>
<evidence type="ECO:0000313" key="5">
    <source>
        <dbReference type="Proteomes" id="UP000231516"/>
    </source>
</evidence>
<dbReference type="Gene3D" id="3.10.310.50">
    <property type="match status" value="1"/>
</dbReference>
<reference evidence="4 5" key="1">
    <citation type="submission" date="2016-08" db="EMBL/GenBank/DDBJ databases">
        <title>Draft genome of Amylibacter sp. strain 4G11.</title>
        <authorList>
            <person name="Wong S.-K."/>
            <person name="Hamasaki K."/>
            <person name="Yoshizawa S."/>
        </authorList>
    </citation>
    <scope>NUCLEOTIDE SEQUENCE [LARGE SCALE GENOMIC DNA]</scope>
    <source>
        <strain evidence="4 5">4G11</strain>
    </source>
</reference>
<feature type="region of interest" description="Disordered" evidence="1">
    <location>
        <begin position="275"/>
        <end position="302"/>
    </location>
</feature>
<dbReference type="AlphaFoldDB" id="A0A2G5K797"/>
<keyword evidence="2" id="KW-0472">Membrane</keyword>
<organism evidence="4 5">
    <name type="scientific">Paramylibacter kogurei</name>
    <dbReference type="NCBI Taxonomy" id="1889778"/>
    <lineage>
        <taxon>Bacteria</taxon>
        <taxon>Pseudomonadati</taxon>
        <taxon>Pseudomonadota</taxon>
        <taxon>Alphaproteobacteria</taxon>
        <taxon>Rhodobacterales</taxon>
        <taxon>Paracoccaceae</taxon>
        <taxon>Paramylibacter</taxon>
    </lineage>
</organism>
<accession>A0A2G5K797</accession>
<dbReference type="Pfam" id="PF04536">
    <property type="entry name" value="TPM_phosphatase"/>
    <property type="match status" value="1"/>
</dbReference>
<dbReference type="PANTHER" id="PTHR30373">
    <property type="entry name" value="UPF0603 PROTEIN YGCG"/>
    <property type="match status" value="1"/>
</dbReference>